<feature type="transmembrane region" description="Helical" evidence="1">
    <location>
        <begin position="157"/>
        <end position="178"/>
    </location>
</feature>
<feature type="transmembrane region" description="Helical" evidence="1">
    <location>
        <begin position="115"/>
        <end position="136"/>
    </location>
</feature>
<feature type="transmembrane region" description="Helical" evidence="1">
    <location>
        <begin position="184"/>
        <end position="203"/>
    </location>
</feature>
<comment type="caution">
    <text evidence="2">The sequence shown here is derived from an EMBL/GenBank/DDBJ whole genome shotgun (WGS) entry which is preliminary data.</text>
</comment>
<dbReference type="Proteomes" id="UP000704762">
    <property type="component" value="Unassembled WGS sequence"/>
</dbReference>
<dbReference type="Pfam" id="PF04464">
    <property type="entry name" value="Glyphos_transf"/>
    <property type="match status" value="2"/>
</dbReference>
<evidence type="ECO:0000256" key="1">
    <source>
        <dbReference type="SAM" id="Phobius"/>
    </source>
</evidence>
<feature type="transmembrane region" description="Helical" evidence="1">
    <location>
        <begin position="82"/>
        <end position="103"/>
    </location>
</feature>
<name>A0ABS2REM0_9ACTN</name>
<reference evidence="2 3" key="1">
    <citation type="submission" date="2021-01" db="EMBL/GenBank/DDBJ databases">
        <title>Sequencing the genomes of 1000 actinobacteria strains.</title>
        <authorList>
            <person name="Klenk H.-P."/>
        </authorList>
    </citation>
    <scope>NUCLEOTIDE SEQUENCE [LARGE SCALE GENOMIC DNA]</scope>
    <source>
        <strain evidence="2 3">DSM 18662</strain>
    </source>
</reference>
<dbReference type="Gene3D" id="3.40.50.12580">
    <property type="match status" value="2"/>
</dbReference>
<keyword evidence="3" id="KW-1185">Reference proteome</keyword>
<evidence type="ECO:0000313" key="3">
    <source>
        <dbReference type="Proteomes" id="UP000704762"/>
    </source>
</evidence>
<keyword evidence="1" id="KW-1133">Transmembrane helix</keyword>
<sequence>MTSQPTTGNGSSEPRRAAARHWMAACGPAALATATVLVLSAAPARVLAFPVVAGIAVALVILVGVALPFRRRRVAEDDEPESVFGYLGAVRCVLAVAVGAVLLTAQEATGQRVGAVLAVCVLVGAVVLEPILLRLSQAKIPFVAHLPGTAPVRPLPELDLVIVGANLLAVTAGLGCGALDLPGWLWTVVALLSLIPAGLLAWAGRDRLLRGRRLEAEIGPALAAFDPEFVVYTSRPDDASYQVAMWLPYLQRAGRRFVIVTRDRVPAEALAKLTDVPVVVRRRLGDLDDVVTPSLRAAFYVNASSGNGAFIRYTQLTHVYLGHGDSDKPPSYNPTHAMYDKIFAAGPAATRRYAAHGVNIPADKFEIVGRPQVEDVQPAVGPIAEVERPTVLYAPTWRGHVEETLLYSLPVGERIVSELLAREATVIFRPHPFSYSFPDDAAVITRIQQMLAIDAERTGRRHLWGAAAETERGILDCFNASDAMVSDVSSVVSDYLFSGKPFAMVAVPTDPAVFVEEYPIARAAYVVDSRLGNLARVLDDLLGPDPAASRRRAIRVDYLGDFPAEGYAEAFVQAVRRVSELPPHPAEQTEQTEEAVGTAAAADRSGLRRDVAFVARALVVTGTALLSLAVAMLQGPAVLAGLLGWLSIALMAVAHRRDLSRSDRRIGLVGSFDIARSVLVLSIGTELFTRHGPSGWTISAVCLLLFATTAEQVVADGWGRKGLEASGLPGLNVSVSTPRSLPLLPLVHWAVLALGWVLALVDAPVVWFALALVPFALFVEPQVRSTVRVYRVVDAEARLRPALIDYAPQFAVYFSSTVGAAYQIGMWLPYLRRIGRPFIIVVRSVPMLREVASLTDVPVIQRPTLRSLEDVVVPSLRVAFYVNNAVRNTHFVERRELTHIWLNHGDSEKPACYNPVHAIYDLIFAAGQAGIDRYARHGVEIPREKFRIVGRPQVEVITPARAAIREISAPTVLYAPTWQGPYADAAVYSLPQGRRIVQALLDRRVRVVFRAHPFNYRFPQSRALVEEIGRLLAEDRAQTGREHVFGDAAERELTVEECFNLSDAMVSDVSAVVSDYLKSGKPFAMVSVGRSPEQLLQEAPAARAAYVIREDLANLADALDLLLGTDPLAGVRDETRVYYLGDFPADGYAQGFVDAALTVIDQPVDQHA</sequence>
<keyword evidence="1" id="KW-0472">Membrane</keyword>
<protein>
    <submittedName>
        <fullName evidence="2">CDP-glycerol glycerophosphotransferase (TagB/SpsB family)</fullName>
    </submittedName>
</protein>
<dbReference type="EMBL" id="JAFBCF010000001">
    <property type="protein sequence ID" value="MBM7797183.1"/>
    <property type="molecule type" value="Genomic_DNA"/>
</dbReference>
<feature type="transmembrane region" description="Helical" evidence="1">
    <location>
        <begin position="21"/>
        <end position="41"/>
    </location>
</feature>
<dbReference type="InterPro" id="IPR043148">
    <property type="entry name" value="TagF_C"/>
</dbReference>
<feature type="transmembrane region" description="Helical" evidence="1">
    <location>
        <begin position="613"/>
        <end position="631"/>
    </location>
</feature>
<evidence type="ECO:0000313" key="2">
    <source>
        <dbReference type="EMBL" id="MBM7797183.1"/>
    </source>
</evidence>
<gene>
    <name evidence="2" type="ORF">JOE57_000104</name>
</gene>
<dbReference type="SUPFAM" id="SSF53756">
    <property type="entry name" value="UDP-Glycosyltransferase/glycogen phosphorylase"/>
    <property type="match status" value="1"/>
</dbReference>
<feature type="transmembrane region" description="Helical" evidence="1">
    <location>
        <begin position="637"/>
        <end position="654"/>
    </location>
</feature>
<dbReference type="InterPro" id="IPR007554">
    <property type="entry name" value="Glycerophosphate_synth"/>
</dbReference>
<keyword evidence="1" id="KW-0812">Transmembrane</keyword>
<feature type="transmembrane region" description="Helical" evidence="1">
    <location>
        <begin position="746"/>
        <end position="779"/>
    </location>
</feature>
<feature type="transmembrane region" description="Helical" evidence="1">
    <location>
        <begin position="47"/>
        <end position="70"/>
    </location>
</feature>
<accession>A0ABS2REM0</accession>
<dbReference type="RefSeq" id="WP_204915907.1">
    <property type="nucleotide sequence ID" value="NZ_BAAAQP010000003.1"/>
</dbReference>
<proteinExistence type="predicted"/>
<organism evidence="2 3">
    <name type="scientific">Microlunatus panaciterrae</name>
    <dbReference type="NCBI Taxonomy" id="400768"/>
    <lineage>
        <taxon>Bacteria</taxon>
        <taxon>Bacillati</taxon>
        <taxon>Actinomycetota</taxon>
        <taxon>Actinomycetes</taxon>
        <taxon>Propionibacteriales</taxon>
        <taxon>Propionibacteriaceae</taxon>
        <taxon>Microlunatus</taxon>
    </lineage>
</organism>